<comment type="caution">
    <text evidence="2">The sequence shown here is derived from an EMBL/GenBank/DDBJ whole genome shotgun (WGS) entry which is preliminary data.</text>
</comment>
<organism evidence="2 3">
    <name type="scientific">Micromonospora sediminimaris</name>
    <dbReference type="NCBI Taxonomy" id="547162"/>
    <lineage>
        <taxon>Bacteria</taxon>
        <taxon>Bacillati</taxon>
        <taxon>Actinomycetota</taxon>
        <taxon>Actinomycetes</taxon>
        <taxon>Micromonosporales</taxon>
        <taxon>Micromonosporaceae</taxon>
        <taxon>Micromonospora</taxon>
    </lineage>
</organism>
<evidence type="ECO:0000313" key="3">
    <source>
        <dbReference type="Proteomes" id="UP000607311"/>
    </source>
</evidence>
<protein>
    <submittedName>
        <fullName evidence="2">Uncharacterized protein</fullName>
    </submittedName>
</protein>
<reference evidence="2" key="1">
    <citation type="submission" date="2021-01" db="EMBL/GenBank/DDBJ databases">
        <title>Whole genome shotgun sequence of Verrucosispora sediminis NBRC 107745.</title>
        <authorList>
            <person name="Komaki H."/>
            <person name="Tamura T."/>
        </authorList>
    </citation>
    <scope>NUCLEOTIDE SEQUENCE</scope>
    <source>
        <strain evidence="2">NBRC 107745</strain>
    </source>
</reference>
<proteinExistence type="predicted"/>
<name>A0A9W5UTT4_9ACTN</name>
<dbReference type="OrthoDB" id="5192389at2"/>
<accession>A0A9W5UTT4</accession>
<evidence type="ECO:0000256" key="1">
    <source>
        <dbReference type="SAM" id="MobiDB-lite"/>
    </source>
</evidence>
<evidence type="ECO:0000313" key="2">
    <source>
        <dbReference type="EMBL" id="GIJ35699.1"/>
    </source>
</evidence>
<dbReference type="EMBL" id="BOPD01000034">
    <property type="protein sequence ID" value="GIJ35699.1"/>
    <property type="molecule type" value="Genomic_DNA"/>
</dbReference>
<feature type="region of interest" description="Disordered" evidence="1">
    <location>
        <begin position="45"/>
        <end position="67"/>
    </location>
</feature>
<sequence>MSDLRETFVKPDAALEGANELGAAGARLAAAWSNVAATINTLNAARPSPWGDDEPGNEFNKNYLGGDDQPAQRVLDLAADLVPLVEVLGPTVKGAVEGTVDTDDMVKTLFGGDDK</sequence>
<dbReference type="AlphaFoldDB" id="A0A9W5UTT4"/>
<dbReference type="Proteomes" id="UP000607311">
    <property type="component" value="Unassembled WGS sequence"/>
</dbReference>
<keyword evidence="3" id="KW-1185">Reference proteome</keyword>
<gene>
    <name evidence="2" type="ORF">Vse01_48470</name>
</gene>
<dbReference type="RefSeq" id="WP_093411127.1">
    <property type="nucleotide sequence ID" value="NZ_BOPD01000034.1"/>
</dbReference>